<dbReference type="OrthoDB" id="10002455at2759"/>
<evidence type="ECO:0000313" key="2">
    <source>
        <dbReference type="EMBL" id="CAF0902631.1"/>
    </source>
</evidence>
<accession>A0A813ZU38</accession>
<dbReference type="PROSITE" id="PS50181">
    <property type="entry name" value="FBOX"/>
    <property type="match status" value="1"/>
</dbReference>
<protein>
    <recommendedName>
        <fullName evidence="1">F-box domain-containing protein</fullName>
    </recommendedName>
</protein>
<dbReference type="AlphaFoldDB" id="A0A813ZU38"/>
<dbReference type="Pfam" id="PF00646">
    <property type="entry name" value="F-box"/>
    <property type="match status" value="1"/>
</dbReference>
<evidence type="ECO:0000313" key="3">
    <source>
        <dbReference type="EMBL" id="CAF3839983.1"/>
    </source>
</evidence>
<proteinExistence type="predicted"/>
<dbReference type="InterPro" id="IPR036047">
    <property type="entry name" value="F-box-like_dom_sf"/>
</dbReference>
<gene>
    <name evidence="3" type="ORF">OTI717_LOCUS20524</name>
    <name evidence="2" type="ORF">RFH988_LOCUS9066</name>
</gene>
<feature type="domain" description="F-box" evidence="1">
    <location>
        <begin position="7"/>
        <end position="54"/>
    </location>
</feature>
<name>A0A813ZU38_9BILA</name>
<reference evidence="2" key="1">
    <citation type="submission" date="2021-02" db="EMBL/GenBank/DDBJ databases">
        <authorList>
            <person name="Nowell W R."/>
        </authorList>
    </citation>
    <scope>NUCLEOTIDE SEQUENCE</scope>
</reference>
<dbReference type="SUPFAM" id="SSF81383">
    <property type="entry name" value="F-box domain"/>
    <property type="match status" value="1"/>
</dbReference>
<dbReference type="EMBL" id="CAJNOO010000315">
    <property type="protein sequence ID" value="CAF0902631.1"/>
    <property type="molecule type" value="Genomic_DNA"/>
</dbReference>
<comment type="caution">
    <text evidence="2">The sequence shown here is derived from an EMBL/GenBank/DDBJ whole genome shotgun (WGS) entry which is preliminary data.</text>
</comment>
<evidence type="ECO:0000259" key="1">
    <source>
        <dbReference type="PROSITE" id="PS50181"/>
    </source>
</evidence>
<dbReference type="InterPro" id="IPR001810">
    <property type="entry name" value="F-box_dom"/>
</dbReference>
<dbReference type="Proteomes" id="UP000663882">
    <property type="component" value="Unassembled WGS sequence"/>
</dbReference>
<dbReference type="Proteomes" id="UP000663823">
    <property type="component" value="Unassembled WGS sequence"/>
</dbReference>
<evidence type="ECO:0000313" key="4">
    <source>
        <dbReference type="Proteomes" id="UP000663882"/>
    </source>
</evidence>
<organism evidence="2 4">
    <name type="scientific">Rotaria sordida</name>
    <dbReference type="NCBI Taxonomy" id="392033"/>
    <lineage>
        <taxon>Eukaryota</taxon>
        <taxon>Metazoa</taxon>
        <taxon>Spiralia</taxon>
        <taxon>Gnathifera</taxon>
        <taxon>Rotifera</taxon>
        <taxon>Eurotatoria</taxon>
        <taxon>Bdelloidea</taxon>
        <taxon>Philodinida</taxon>
        <taxon>Philodinidae</taxon>
        <taxon>Rotaria</taxon>
    </lineage>
</organism>
<sequence>MLCSCSCFELNDLTDEILLLIFEKLDNLDILYSLHGVNKRLNKIIHDPLFISSLNFVKWSSNKFLNKFSSHVILNRYCLQILPDISTKIKWLYIESSSAKHILHAADYPNLYGLGLYNMKEKTARRLFTDKNLSCGIFKKQITRLIITIDEKKKDLFTKVKICSCIFSIFINLTHLTFSESSFENIVRLLIDVPFRSFSSSSLLVLNIKIQSFSQCLYLLDGRFSQLQTLYVDLAKVLSIDLPENKVKIPNLKCFVLSCPWEISCYKELILPLLYRMTNLEKLGLYLTFYVKDTFIDGNHIKTNILSHMPQLNIFAFHIHSLMFINNQINLPSKEDIQETFIDFKHTKIISYVDYFLEKQIGQCHVYSYPSEMQYYQNITNHFPGGLYQYVRLISLYDEHPFEHEFFIQISQSFPFLESLTLINNQSQKYKQSYKSINYDYNSSIVKYNHLITLDISKAHEDYIEEFLFNTKTYFHNNIFLDINYKSLERVTHNFTRDDTRINCAKINEIILVGEKTYSRSLQDYFPTAIIH</sequence>
<dbReference type="EMBL" id="CAJOAX010003171">
    <property type="protein sequence ID" value="CAF3839983.1"/>
    <property type="molecule type" value="Genomic_DNA"/>
</dbReference>